<dbReference type="PANTHER" id="PTHR10582:SF2">
    <property type="entry name" value="INACTIVE"/>
    <property type="match status" value="1"/>
</dbReference>
<evidence type="ECO:0000256" key="6">
    <source>
        <dbReference type="SAM" id="Phobius"/>
    </source>
</evidence>
<reference evidence="8 9" key="2">
    <citation type="journal article" date="2018" name="New Phytol.">
        <title>High intraspecific genome diversity in the model arbuscular mycorrhizal symbiont Rhizophagus irregularis.</title>
        <authorList>
            <person name="Chen E.C.H."/>
            <person name="Morin E."/>
            <person name="Beaudet D."/>
            <person name="Noel J."/>
            <person name="Yildirir G."/>
            <person name="Ndikumana S."/>
            <person name="Charron P."/>
            <person name="St-Onge C."/>
            <person name="Giorgi J."/>
            <person name="Kruger M."/>
            <person name="Marton T."/>
            <person name="Ropars J."/>
            <person name="Grigoriev I.V."/>
            <person name="Hainaut M."/>
            <person name="Henrissat B."/>
            <person name="Roux C."/>
            <person name="Martin F."/>
            <person name="Corradi N."/>
        </authorList>
    </citation>
    <scope>NUCLEOTIDE SEQUENCE [LARGE SCALE GENOMIC DNA]</scope>
    <source>
        <strain evidence="8 9">DAOM 197198</strain>
    </source>
</reference>
<dbReference type="EMBL" id="AUPC02000524">
    <property type="protein sequence ID" value="POG58522.1"/>
    <property type="molecule type" value="Genomic_DNA"/>
</dbReference>
<dbReference type="AlphaFoldDB" id="A0A2P4NZF3"/>
<dbReference type="GO" id="GO:0005886">
    <property type="term" value="C:plasma membrane"/>
    <property type="evidence" value="ECO:0007669"/>
    <property type="project" value="TreeGrafter"/>
</dbReference>
<name>A0A2P4NZF3_RHIID</name>
<evidence type="ECO:0000256" key="3">
    <source>
        <dbReference type="ARBA" id="ARBA00022737"/>
    </source>
</evidence>
<feature type="transmembrane region" description="Helical" evidence="6">
    <location>
        <begin position="893"/>
        <end position="916"/>
    </location>
</feature>
<evidence type="ECO:0000256" key="5">
    <source>
        <dbReference type="ARBA" id="ARBA00023136"/>
    </source>
</evidence>
<dbReference type="Gene3D" id="2.130.10.10">
    <property type="entry name" value="YVTN repeat-like/Quinoprotein amine dehydrogenase"/>
    <property type="match status" value="1"/>
</dbReference>
<dbReference type="Gene3D" id="1.10.287.70">
    <property type="match status" value="1"/>
</dbReference>
<comment type="subcellular location">
    <subcellularLocation>
        <location evidence="1">Membrane</location>
        <topology evidence="1">Multi-pass membrane protein</topology>
    </subcellularLocation>
</comment>
<dbReference type="Proteomes" id="UP000018888">
    <property type="component" value="Unassembled WGS sequence"/>
</dbReference>
<dbReference type="Pfam" id="PF00520">
    <property type="entry name" value="Ion_trans"/>
    <property type="match status" value="1"/>
</dbReference>
<evidence type="ECO:0000313" key="9">
    <source>
        <dbReference type="Proteomes" id="UP000018888"/>
    </source>
</evidence>
<protein>
    <recommendedName>
        <fullName evidence="7">Ion transport domain-containing protein</fullName>
    </recommendedName>
</protein>
<feature type="transmembrane region" description="Helical" evidence="6">
    <location>
        <begin position="686"/>
        <end position="704"/>
    </location>
</feature>
<evidence type="ECO:0000259" key="7">
    <source>
        <dbReference type="Pfam" id="PF00520"/>
    </source>
</evidence>
<evidence type="ECO:0000256" key="1">
    <source>
        <dbReference type="ARBA" id="ARBA00004141"/>
    </source>
</evidence>
<dbReference type="InterPro" id="IPR005821">
    <property type="entry name" value="Ion_trans_dom"/>
</dbReference>
<organism evidence="8 9">
    <name type="scientific">Rhizophagus irregularis (strain DAOM 181602 / DAOM 197198 / MUCL 43194)</name>
    <name type="common">Arbuscular mycorrhizal fungus</name>
    <name type="synonym">Glomus intraradices</name>
    <dbReference type="NCBI Taxonomy" id="747089"/>
    <lineage>
        <taxon>Eukaryota</taxon>
        <taxon>Fungi</taxon>
        <taxon>Fungi incertae sedis</taxon>
        <taxon>Mucoromycota</taxon>
        <taxon>Glomeromycotina</taxon>
        <taxon>Glomeromycetes</taxon>
        <taxon>Glomerales</taxon>
        <taxon>Glomeraceae</taxon>
        <taxon>Rhizophagus</taxon>
    </lineage>
</organism>
<dbReference type="SUPFAM" id="SSF101908">
    <property type="entry name" value="Putative isomerase YbhE"/>
    <property type="match status" value="1"/>
</dbReference>
<dbReference type="VEuPathDB" id="FungiDB:RhiirFUN_003972"/>
<keyword evidence="3" id="KW-0677">Repeat</keyword>
<gene>
    <name evidence="8" type="ORF">GLOIN_2v1790296</name>
</gene>
<comment type="caution">
    <text evidence="8">The sequence shown here is derived from an EMBL/GenBank/DDBJ whole genome shotgun (WGS) entry which is preliminary data.</text>
</comment>
<evidence type="ECO:0000313" key="8">
    <source>
        <dbReference type="EMBL" id="POG58522.1"/>
    </source>
</evidence>
<evidence type="ECO:0000256" key="2">
    <source>
        <dbReference type="ARBA" id="ARBA00022692"/>
    </source>
</evidence>
<keyword evidence="5 6" id="KW-0472">Membrane</keyword>
<dbReference type="InterPro" id="IPR015943">
    <property type="entry name" value="WD40/YVTN_repeat-like_dom_sf"/>
</dbReference>
<feature type="transmembrane region" description="Helical" evidence="6">
    <location>
        <begin position="786"/>
        <end position="808"/>
    </location>
</feature>
<feature type="transmembrane region" description="Helical" evidence="6">
    <location>
        <begin position="568"/>
        <end position="584"/>
    </location>
</feature>
<sequence>MDEIFIKVDETYHDKVDSDVHNSEIIEKLHNGHNGKPITKIEISPKGKYLVTYSEGDKSLICWNVENVDGSQLKSEFSVNSDKRLNQICISDDKKFAYTYSWYIDIYRYDMMNNRQKIELDCDLIYDDSNPYDYCTFNLKDELILYCRGTIFIYSTQTKSNQWNCIRMYKKSGNFKFISISKYDKLYLYSNNSIYEWNLVTEKSIKIFGNDKEMRYMKSELVKISSDEKFICTRVIDKIIIYSIELEVSIASFDINNVIQLHMLIKHPVLYSLLRPLLFSLLSNIPRKGFLNSMMDHLPKKHFYLPNTIRTTSKYAFGILDGDVWKINLEKMELNISFLIKNSNELNNVNNSDEIVENWYFEINEDLYQNIVPGKDDRNKKYGDELMDLIDNTLSKPLNDKETFLMYGVGLLKFAIKENNLELIDDIYKKCINYFKEDLGNNNMSLSIITSTMSLLNEYYPEYILRYSLETTMIIDTPFYSTVHKNNNLHLSSFQYPQMVNITQTILWARYNIFMRKLHDRNIYTFMIYIVLNIIQFLIILPLSPIYFTTYYILLKYHLINNIYVSDMLSYFYLIPSYFVNVYYKIFPRSTITTPTIIFMNPYIKFVNYPQKYNWFLELIKPKSSPFVKTINRDIYKTWNGEALINFKWDTYGKYYYAVIWIGFIALLGCFTAAATIPQQYINEEIQNQLLIASIILGFIHLSFEVRQFIYNPIKWAHDFWNLFDVIAYVLPIYTSIRWLQTNETNLIPLLSFSCLFLDIKFLLFFRAIEYFGIYFAIIISVAKQIVSFLVVLLIIIISFAHAFYILLTPRSIFSFDELTNNNDPNNPWNIVSSYYQIFKNGTIDSHQFLIQQPNGNTNMFNDFRTSLFAMYLSLTGDSSALSNWSYTDNPSLAILIVLFSLLIVVYLMNLFIGLLNNAIEKDNDRVSYLMQKAEILAEIELFYLLPHQRRWNSWFPEVIYYYANVDMTRKKIKELIDDNEWDSNEFIELKQILIKKLNIKHNFNK</sequence>
<proteinExistence type="predicted"/>
<feature type="transmembrane region" description="Helical" evidence="6">
    <location>
        <begin position="716"/>
        <end position="735"/>
    </location>
</feature>
<keyword evidence="2 6" id="KW-0812">Transmembrane</keyword>
<keyword evidence="9" id="KW-1185">Reference proteome</keyword>
<dbReference type="GO" id="GO:0098703">
    <property type="term" value="P:calcium ion import across plasma membrane"/>
    <property type="evidence" value="ECO:0007669"/>
    <property type="project" value="TreeGrafter"/>
</dbReference>
<dbReference type="InterPro" id="IPR024862">
    <property type="entry name" value="TRPV"/>
</dbReference>
<keyword evidence="4 6" id="KW-1133">Transmembrane helix</keyword>
<feature type="domain" description="Ion transport" evidence="7">
    <location>
        <begin position="660"/>
        <end position="926"/>
    </location>
</feature>
<evidence type="ECO:0000256" key="4">
    <source>
        <dbReference type="ARBA" id="ARBA00022989"/>
    </source>
</evidence>
<dbReference type="GO" id="GO:0005216">
    <property type="term" value="F:monoatomic ion channel activity"/>
    <property type="evidence" value="ECO:0007669"/>
    <property type="project" value="InterPro"/>
</dbReference>
<feature type="transmembrane region" description="Helical" evidence="6">
    <location>
        <begin position="523"/>
        <end position="548"/>
    </location>
</feature>
<feature type="transmembrane region" description="Helical" evidence="6">
    <location>
        <begin position="655"/>
        <end position="674"/>
    </location>
</feature>
<accession>A0A2P4NZF3</accession>
<dbReference type="PANTHER" id="PTHR10582">
    <property type="entry name" value="TRANSIENT RECEPTOR POTENTIAL ION CHANNEL PROTEIN"/>
    <property type="match status" value="1"/>
</dbReference>
<reference evidence="8 9" key="1">
    <citation type="journal article" date="2013" name="Proc. Natl. Acad. Sci. U.S.A.">
        <title>Genome of an arbuscular mycorrhizal fungus provides insight into the oldest plant symbiosis.</title>
        <authorList>
            <person name="Tisserant E."/>
            <person name="Malbreil M."/>
            <person name="Kuo A."/>
            <person name="Kohler A."/>
            <person name="Symeonidi A."/>
            <person name="Balestrini R."/>
            <person name="Charron P."/>
            <person name="Duensing N."/>
            <person name="Frei Dit Frey N."/>
            <person name="Gianinazzi-Pearson V."/>
            <person name="Gilbert L.B."/>
            <person name="Handa Y."/>
            <person name="Herr J.R."/>
            <person name="Hijri M."/>
            <person name="Koul R."/>
            <person name="Kawaguchi M."/>
            <person name="Krajinski F."/>
            <person name="Lammers P.J."/>
            <person name="Masclaux F.G."/>
            <person name="Murat C."/>
            <person name="Morin E."/>
            <person name="Ndikumana S."/>
            <person name="Pagni M."/>
            <person name="Petitpierre D."/>
            <person name="Requena N."/>
            <person name="Rosikiewicz P."/>
            <person name="Riley R."/>
            <person name="Saito K."/>
            <person name="San Clemente H."/>
            <person name="Shapiro H."/>
            <person name="van Tuinen D."/>
            <person name="Becard G."/>
            <person name="Bonfante P."/>
            <person name="Paszkowski U."/>
            <person name="Shachar-Hill Y.Y."/>
            <person name="Tuskan G.A."/>
            <person name="Young P.W."/>
            <person name="Sanders I.R."/>
            <person name="Henrissat B."/>
            <person name="Rensing S.A."/>
            <person name="Grigoriev I.V."/>
            <person name="Corradi N."/>
            <person name="Roux C."/>
            <person name="Martin F."/>
        </authorList>
    </citation>
    <scope>NUCLEOTIDE SEQUENCE [LARGE SCALE GENOMIC DNA]</scope>
    <source>
        <strain evidence="8 9">DAOM 197198</strain>
    </source>
</reference>